<keyword evidence="5" id="KW-1185">Reference proteome</keyword>
<name>A0A6P8Y3Y1_THRPL</name>
<dbReference type="InterPro" id="IPR036812">
    <property type="entry name" value="NAD(P)_OxRdtase_dom_sf"/>
</dbReference>
<comment type="similarity">
    <text evidence="1">Belongs to the aldo/keto reductase family.</text>
</comment>
<dbReference type="Pfam" id="PF00248">
    <property type="entry name" value="Aldo_ket_red"/>
    <property type="match status" value="1"/>
</dbReference>
<dbReference type="SUPFAM" id="SSF51430">
    <property type="entry name" value="NAD(P)-linked oxidoreductase"/>
    <property type="match status" value="1"/>
</dbReference>
<evidence type="ECO:0000313" key="6">
    <source>
        <dbReference type="RefSeq" id="XP_034231070.1"/>
    </source>
</evidence>
<dbReference type="GO" id="GO:0016616">
    <property type="term" value="F:oxidoreductase activity, acting on the CH-OH group of donors, NAD or NADP as acceptor"/>
    <property type="evidence" value="ECO:0007669"/>
    <property type="project" value="UniProtKB-ARBA"/>
</dbReference>
<keyword evidence="2" id="KW-0521">NADP</keyword>
<dbReference type="RefSeq" id="XP_034231070.1">
    <property type="nucleotide sequence ID" value="XM_034375179.1"/>
</dbReference>
<dbReference type="InterPro" id="IPR020471">
    <property type="entry name" value="AKR"/>
</dbReference>
<evidence type="ECO:0000256" key="2">
    <source>
        <dbReference type="ARBA" id="ARBA00022857"/>
    </source>
</evidence>
<evidence type="ECO:0000256" key="1">
    <source>
        <dbReference type="ARBA" id="ARBA00007905"/>
    </source>
</evidence>
<dbReference type="Gene3D" id="3.20.20.100">
    <property type="entry name" value="NADP-dependent oxidoreductase domain"/>
    <property type="match status" value="1"/>
</dbReference>
<evidence type="ECO:0000259" key="4">
    <source>
        <dbReference type="Pfam" id="PF00248"/>
    </source>
</evidence>
<dbReference type="PANTHER" id="PTHR43827:SF3">
    <property type="entry name" value="NADP-DEPENDENT OXIDOREDUCTASE DOMAIN-CONTAINING PROTEIN"/>
    <property type="match status" value="1"/>
</dbReference>
<dbReference type="PROSITE" id="PS00063">
    <property type="entry name" value="ALDOKETO_REDUCTASE_3"/>
    <property type="match status" value="1"/>
</dbReference>
<dbReference type="Proteomes" id="UP000515158">
    <property type="component" value="Unplaced"/>
</dbReference>
<keyword evidence="3" id="KW-0560">Oxidoreductase</keyword>
<accession>A0A6P8Y3Y1</accession>
<evidence type="ECO:0000313" key="5">
    <source>
        <dbReference type="Proteomes" id="UP000515158"/>
    </source>
</evidence>
<dbReference type="InterPro" id="IPR018170">
    <property type="entry name" value="Aldo/ket_reductase_CS"/>
</dbReference>
<dbReference type="KEGG" id="tpal:117639475"/>
<organism evidence="6">
    <name type="scientific">Thrips palmi</name>
    <name type="common">Melon thrips</name>
    <dbReference type="NCBI Taxonomy" id="161013"/>
    <lineage>
        <taxon>Eukaryota</taxon>
        <taxon>Metazoa</taxon>
        <taxon>Ecdysozoa</taxon>
        <taxon>Arthropoda</taxon>
        <taxon>Hexapoda</taxon>
        <taxon>Insecta</taxon>
        <taxon>Pterygota</taxon>
        <taxon>Neoptera</taxon>
        <taxon>Paraneoptera</taxon>
        <taxon>Thysanoptera</taxon>
        <taxon>Terebrantia</taxon>
        <taxon>Thripoidea</taxon>
        <taxon>Thripidae</taxon>
        <taxon>Thrips</taxon>
    </lineage>
</organism>
<dbReference type="InParanoid" id="A0A6P8Y3Y1"/>
<proteinExistence type="inferred from homology"/>
<dbReference type="AlphaFoldDB" id="A0A6P8Y3Y1"/>
<dbReference type="InterPro" id="IPR023210">
    <property type="entry name" value="NADP_OxRdtase_dom"/>
</dbReference>
<dbReference type="PANTHER" id="PTHR43827">
    <property type="entry name" value="2,5-DIKETO-D-GLUCONIC ACID REDUCTASE"/>
    <property type="match status" value="1"/>
</dbReference>
<sequence length="99" mass="11377">MKLPDLINDPTIVAVAQKYKKSPGQVLLKHIVQRGVCAIPKSLSKERIEQNLAMFDWELSKKDVAEIDALDKERDGRILNFLFLGIPEDHPSYPFREYP</sequence>
<gene>
    <name evidence="6" type="primary">LOC117639475</name>
</gene>
<protein>
    <submittedName>
        <fullName evidence="6">Aldo-keto reductase family 1 member C23-like protein isoform X1</fullName>
    </submittedName>
</protein>
<evidence type="ECO:0000256" key="3">
    <source>
        <dbReference type="ARBA" id="ARBA00023002"/>
    </source>
</evidence>
<feature type="domain" description="NADP-dependent oxidoreductase" evidence="4">
    <location>
        <begin position="11"/>
        <end position="71"/>
    </location>
</feature>
<dbReference type="OrthoDB" id="416253at2759"/>
<dbReference type="GeneID" id="117639475"/>
<reference evidence="6" key="1">
    <citation type="submission" date="2025-08" db="UniProtKB">
        <authorList>
            <consortium name="RefSeq"/>
        </authorList>
    </citation>
    <scope>IDENTIFICATION</scope>
    <source>
        <tissue evidence="6">Total insect</tissue>
    </source>
</reference>